<dbReference type="Pfam" id="PF07727">
    <property type="entry name" value="RVT_2"/>
    <property type="match status" value="1"/>
</dbReference>
<evidence type="ECO:0000259" key="1">
    <source>
        <dbReference type="Pfam" id="PF07727"/>
    </source>
</evidence>
<evidence type="ECO:0000313" key="3">
    <source>
        <dbReference type="Proteomes" id="UP001188597"/>
    </source>
</evidence>
<evidence type="ECO:0000313" key="2">
    <source>
        <dbReference type="EMBL" id="KAK3022872.1"/>
    </source>
</evidence>
<dbReference type="Proteomes" id="UP001188597">
    <property type="component" value="Unassembled WGS sequence"/>
</dbReference>
<sequence>MDVKNDFLNRELTEEVYMKPPPGYPHRPHQVCHLRKALYGLKQAPRAWFSKFSYVLTQLGFAFSAYDSAIFRRQSDSESISEDEAVVAAPVTVLRCNK</sequence>
<accession>A0AA88W8C7</accession>
<name>A0AA88W8C7_9ASTE</name>
<dbReference type="AlphaFoldDB" id="A0AA88W8C7"/>
<feature type="domain" description="Reverse transcriptase Ty1/copia-type" evidence="1">
    <location>
        <begin position="1"/>
        <end position="78"/>
    </location>
</feature>
<proteinExistence type="predicted"/>
<organism evidence="2 3">
    <name type="scientific">Escallonia herrerae</name>
    <dbReference type="NCBI Taxonomy" id="1293975"/>
    <lineage>
        <taxon>Eukaryota</taxon>
        <taxon>Viridiplantae</taxon>
        <taxon>Streptophyta</taxon>
        <taxon>Embryophyta</taxon>
        <taxon>Tracheophyta</taxon>
        <taxon>Spermatophyta</taxon>
        <taxon>Magnoliopsida</taxon>
        <taxon>eudicotyledons</taxon>
        <taxon>Gunneridae</taxon>
        <taxon>Pentapetalae</taxon>
        <taxon>asterids</taxon>
        <taxon>campanulids</taxon>
        <taxon>Escalloniales</taxon>
        <taxon>Escalloniaceae</taxon>
        <taxon>Escallonia</taxon>
    </lineage>
</organism>
<dbReference type="InterPro" id="IPR013103">
    <property type="entry name" value="RVT_2"/>
</dbReference>
<comment type="caution">
    <text evidence="2">The sequence shown here is derived from an EMBL/GenBank/DDBJ whole genome shotgun (WGS) entry which is preliminary data.</text>
</comment>
<keyword evidence="3" id="KW-1185">Reference proteome</keyword>
<reference evidence="2" key="1">
    <citation type="submission" date="2022-12" db="EMBL/GenBank/DDBJ databases">
        <title>Draft genome assemblies for two species of Escallonia (Escalloniales).</title>
        <authorList>
            <person name="Chanderbali A."/>
            <person name="Dervinis C."/>
            <person name="Anghel I."/>
            <person name="Soltis D."/>
            <person name="Soltis P."/>
            <person name="Zapata F."/>
        </authorList>
    </citation>
    <scope>NUCLEOTIDE SEQUENCE</scope>
    <source>
        <strain evidence="2">UCBG64.0493</strain>
        <tissue evidence="2">Leaf</tissue>
    </source>
</reference>
<protein>
    <recommendedName>
        <fullName evidence="1">Reverse transcriptase Ty1/copia-type domain-containing protein</fullName>
    </recommendedName>
</protein>
<gene>
    <name evidence="2" type="ORF">RJ639_045962</name>
</gene>
<dbReference type="EMBL" id="JAVXUP010000687">
    <property type="protein sequence ID" value="KAK3022872.1"/>
    <property type="molecule type" value="Genomic_DNA"/>
</dbReference>